<gene>
    <name evidence="2" type="ORF">NCTC10327_01944</name>
</gene>
<dbReference type="Proteomes" id="UP000269974">
    <property type="component" value="Unassembled WGS sequence"/>
</dbReference>
<accession>A0A7Z8YB48</accession>
<protein>
    <recommendedName>
        <fullName evidence="4">Terminase small subunit</fullName>
    </recommendedName>
</protein>
<comment type="caution">
    <text evidence="2">The sequence shown here is derived from an EMBL/GenBank/DDBJ whole genome shotgun (WGS) entry which is preliminary data.</text>
</comment>
<evidence type="ECO:0008006" key="4">
    <source>
        <dbReference type="Google" id="ProtNLM"/>
    </source>
</evidence>
<feature type="region of interest" description="Disordered" evidence="1">
    <location>
        <begin position="1"/>
        <end position="63"/>
    </location>
</feature>
<name>A0A7Z8YB48_9ACTO</name>
<evidence type="ECO:0000313" key="2">
    <source>
        <dbReference type="EMBL" id="VDG77337.1"/>
    </source>
</evidence>
<sequence length="170" mass="18931">MARGGARNRSGPALSPTSNRTRNRLDRGQLQFRQLPPEGRDGRAPNFPLPKLTSTGEPLSDGDEYVTKRERQIWRQYWKTPQAVAWEEEPWRWLIVAQMCRCEARAEYSGNAALIGQVHRYHDQLGLTPAGMRENGWVIGEAVEDVEAPRVAGGASPGGARARLRAVASE</sequence>
<reference evidence="2 3" key="1">
    <citation type="submission" date="2018-11" db="EMBL/GenBank/DDBJ databases">
        <authorList>
            <consortium name="Pathogen Informatics"/>
        </authorList>
    </citation>
    <scope>NUCLEOTIDE SEQUENCE [LARGE SCALE GENOMIC DNA]</scope>
    <source>
        <strain evidence="2 3">NCTC10327</strain>
    </source>
</reference>
<dbReference type="AlphaFoldDB" id="A0A7Z8YB48"/>
<evidence type="ECO:0000256" key="1">
    <source>
        <dbReference type="SAM" id="MobiDB-lite"/>
    </source>
</evidence>
<proteinExistence type="predicted"/>
<dbReference type="EMBL" id="UYIO01000001">
    <property type="protein sequence ID" value="VDG77337.1"/>
    <property type="molecule type" value="Genomic_DNA"/>
</dbReference>
<evidence type="ECO:0000313" key="3">
    <source>
        <dbReference type="Proteomes" id="UP000269974"/>
    </source>
</evidence>
<organism evidence="2 3">
    <name type="scientific">Actinobaculum suis</name>
    <dbReference type="NCBI Taxonomy" id="1657"/>
    <lineage>
        <taxon>Bacteria</taxon>
        <taxon>Bacillati</taxon>
        <taxon>Actinomycetota</taxon>
        <taxon>Actinomycetes</taxon>
        <taxon>Actinomycetales</taxon>
        <taxon>Actinomycetaceae</taxon>
        <taxon>Actinobaculum</taxon>
    </lineage>
</organism>
<dbReference type="RefSeq" id="WP_185934395.1">
    <property type="nucleotide sequence ID" value="NZ_UYIO01000001.1"/>
</dbReference>